<comment type="caution">
    <text evidence="2">The sequence shown here is derived from an EMBL/GenBank/DDBJ whole genome shotgun (WGS) entry which is preliminary data.</text>
</comment>
<dbReference type="PANTHER" id="PTHR35337:SF1">
    <property type="entry name" value="SLR1478 PROTEIN"/>
    <property type="match status" value="1"/>
</dbReference>
<keyword evidence="1" id="KW-0812">Transmembrane</keyword>
<dbReference type="RefSeq" id="WP_204605807.1">
    <property type="nucleotide sequence ID" value="NZ_JBHSED010000031.1"/>
</dbReference>
<keyword evidence="3" id="KW-1185">Reference proteome</keyword>
<dbReference type="InterPro" id="IPR002798">
    <property type="entry name" value="SpoIIM-like"/>
</dbReference>
<organism evidence="2 3">
    <name type="scientific">Cohnella boryungensis</name>
    <dbReference type="NCBI Taxonomy" id="768479"/>
    <lineage>
        <taxon>Bacteria</taxon>
        <taxon>Bacillati</taxon>
        <taxon>Bacillota</taxon>
        <taxon>Bacilli</taxon>
        <taxon>Bacillales</taxon>
        <taxon>Paenibacillaceae</taxon>
        <taxon>Cohnella</taxon>
    </lineage>
</organism>
<accession>A0ABV8SBN2</accession>
<dbReference type="EMBL" id="JBHSED010000031">
    <property type="protein sequence ID" value="MFC4304701.1"/>
    <property type="molecule type" value="Genomic_DNA"/>
</dbReference>
<sequence>MFSIRSLLQAWKEIRPYFIFSVILFFAGMVIGGTPNEQLAGFFENQLKGIQSISNSISTSSNPEMTAFKHITLNNVYITIMAMGLGIIAGIMPAFMLVSNGMVMGYLLSGFSAAGENVFLLIVKGLLPHGILELSAVFLGCAYGMRYGITLIKGIFGSAFGKENAWEPFVRTAIGSVPALIAVVVLLLLGAVVESTITYWLMKP</sequence>
<gene>
    <name evidence="2" type="ORF">ACFO1S_14820</name>
</gene>
<protein>
    <submittedName>
        <fullName evidence="2">Stage II sporulation protein M</fullName>
    </submittedName>
</protein>
<keyword evidence="1" id="KW-1133">Transmembrane helix</keyword>
<dbReference type="Pfam" id="PF01944">
    <property type="entry name" value="SpoIIM"/>
    <property type="match status" value="1"/>
</dbReference>
<keyword evidence="1" id="KW-0472">Membrane</keyword>
<reference evidence="3" key="1">
    <citation type="journal article" date="2019" name="Int. J. Syst. Evol. Microbiol.">
        <title>The Global Catalogue of Microorganisms (GCM) 10K type strain sequencing project: providing services to taxonomists for standard genome sequencing and annotation.</title>
        <authorList>
            <consortium name="The Broad Institute Genomics Platform"/>
            <consortium name="The Broad Institute Genome Sequencing Center for Infectious Disease"/>
            <person name="Wu L."/>
            <person name="Ma J."/>
        </authorList>
    </citation>
    <scope>NUCLEOTIDE SEQUENCE [LARGE SCALE GENOMIC DNA]</scope>
    <source>
        <strain evidence="3">CGMCC 4.1641</strain>
    </source>
</reference>
<feature type="transmembrane region" description="Helical" evidence="1">
    <location>
        <begin position="103"/>
        <end position="123"/>
    </location>
</feature>
<evidence type="ECO:0000256" key="1">
    <source>
        <dbReference type="SAM" id="Phobius"/>
    </source>
</evidence>
<dbReference type="Proteomes" id="UP001595755">
    <property type="component" value="Unassembled WGS sequence"/>
</dbReference>
<feature type="transmembrane region" description="Helical" evidence="1">
    <location>
        <begin position="75"/>
        <end position="97"/>
    </location>
</feature>
<feature type="transmembrane region" description="Helical" evidence="1">
    <location>
        <begin position="14"/>
        <end position="32"/>
    </location>
</feature>
<evidence type="ECO:0000313" key="3">
    <source>
        <dbReference type="Proteomes" id="UP001595755"/>
    </source>
</evidence>
<dbReference type="PANTHER" id="PTHR35337">
    <property type="entry name" value="SLR1478 PROTEIN"/>
    <property type="match status" value="1"/>
</dbReference>
<proteinExistence type="predicted"/>
<feature type="transmembrane region" description="Helical" evidence="1">
    <location>
        <begin position="169"/>
        <end position="193"/>
    </location>
</feature>
<name>A0ABV8SBN2_9BACL</name>
<evidence type="ECO:0000313" key="2">
    <source>
        <dbReference type="EMBL" id="MFC4304701.1"/>
    </source>
</evidence>